<reference evidence="1 2" key="1">
    <citation type="submission" date="2023-08" db="EMBL/GenBank/DDBJ databases">
        <authorList>
            <person name="Park J.-S."/>
        </authorList>
    </citation>
    <scope>NUCLEOTIDE SEQUENCE [LARGE SCALE GENOMIC DNA]</scope>
    <source>
        <strain evidence="1 2">2205SS18-9</strain>
    </source>
</reference>
<dbReference type="Proteomes" id="UP001231941">
    <property type="component" value="Unassembled WGS sequence"/>
</dbReference>
<gene>
    <name evidence="1" type="ORF">Q5Y73_01965</name>
</gene>
<evidence type="ECO:0000313" key="1">
    <source>
        <dbReference type="EMBL" id="MDP5272863.1"/>
    </source>
</evidence>
<comment type="caution">
    <text evidence="1">The sequence shown here is derived from an EMBL/GenBank/DDBJ whole genome shotgun (WGS) entry which is preliminary data.</text>
</comment>
<dbReference type="RefSeq" id="WP_305990166.1">
    <property type="nucleotide sequence ID" value="NZ_JAVAMP010000001.1"/>
</dbReference>
<name>A0ABT9IUA0_9BACL</name>
<protein>
    <recommendedName>
        <fullName evidence="3">DUF4037 domain-containing protein</fullName>
    </recommendedName>
</protein>
<accession>A0ABT9IUA0</accession>
<organism evidence="1 2">
    <name type="scientific">Chengkuizengella axinellae</name>
    <dbReference type="NCBI Taxonomy" id="3064388"/>
    <lineage>
        <taxon>Bacteria</taxon>
        <taxon>Bacillati</taxon>
        <taxon>Bacillota</taxon>
        <taxon>Bacilli</taxon>
        <taxon>Bacillales</taxon>
        <taxon>Paenibacillaceae</taxon>
        <taxon>Chengkuizengella</taxon>
    </lineage>
</organism>
<evidence type="ECO:0008006" key="3">
    <source>
        <dbReference type="Google" id="ProtNLM"/>
    </source>
</evidence>
<dbReference type="EMBL" id="JAVAMP010000001">
    <property type="protein sequence ID" value="MDP5272863.1"/>
    <property type="molecule type" value="Genomic_DNA"/>
</dbReference>
<proteinExistence type="predicted"/>
<keyword evidence="2" id="KW-1185">Reference proteome</keyword>
<evidence type="ECO:0000313" key="2">
    <source>
        <dbReference type="Proteomes" id="UP001231941"/>
    </source>
</evidence>
<sequence length="313" mass="36905">MILKSQYVDALYESLTKSNLFSGSKSLLAGMTTNSFRFQVDQRISSEGIFVYNWSSEHWLSCDFLGIYNRVGCWYADQPLFPHYRDYMCQLILDSLEKGYYPVIWNGEFVSVVAYDKLSQTFICKWHEDKIYIKKNDFGLKGYPYWFVQFFGKRLEMVSSDIYKESLVQATYKWESHESILPYNEYGCGKRAYDFLANAFINKDYDFEGAAEVLFWLSRIKKEILQYLIELQVDWNELQNIVKLYEQITNILNGATKNYIVNVDKTVLIPEDNASEMAGMMMGIKELEQTAMDEMKMILREVFHYRNDQIGLR</sequence>